<reference evidence="1 2" key="1">
    <citation type="submission" date="2013-12" db="EMBL/GenBank/DDBJ databases">
        <authorList>
            <person name="Zelazny A."/>
            <person name="Olivier K."/>
            <person name="Holland S."/>
            <person name="Lenaerts A."/>
            <person name="Ordway D."/>
            <person name="DeGroote M.A."/>
            <person name="Parker T."/>
            <person name="Sizemore C."/>
            <person name="Tallon L.J."/>
            <person name="Sadzewicz L.K."/>
            <person name="Sengamalay N."/>
            <person name="Fraser C.M."/>
            <person name="Hine E."/>
            <person name="Shefchek K.A."/>
            <person name="Das S.P."/>
            <person name="Tettelin H."/>
        </authorList>
    </citation>
    <scope>NUCLEOTIDE SEQUENCE [LARGE SCALE GENOMIC DNA]</scope>
    <source>
        <strain evidence="1 2">1513</strain>
    </source>
</reference>
<name>X8DIY3_9MYCO</name>
<gene>
    <name evidence="1" type="ORF">I540_4675</name>
</gene>
<evidence type="ECO:0000313" key="2">
    <source>
        <dbReference type="Proteomes" id="UP000023351"/>
    </source>
</evidence>
<dbReference type="Proteomes" id="UP000023351">
    <property type="component" value="Unassembled WGS sequence"/>
</dbReference>
<proteinExistence type="predicted"/>
<sequence>MPTQPPEPLVVVWRNRIPHRCSLIYWGRKWRYTDREHRLINLRRTHVWSAHSPAIGGDVVAIRAPKTKGWHHISVYQADGHPVSLGAPSDNPEYSIVDWPMT</sequence>
<protein>
    <submittedName>
        <fullName evidence="1">Uncharacterized protein</fullName>
    </submittedName>
</protein>
<dbReference type="EMBL" id="JAOJ01000003">
    <property type="protein sequence ID" value="EUA67688.1"/>
    <property type="molecule type" value="Genomic_DNA"/>
</dbReference>
<dbReference type="AlphaFoldDB" id="X8DIY3"/>
<dbReference type="PATRIC" id="fig|1299321.3.peg.4507"/>
<organism evidence="1 2">
    <name type="scientific">Mycobacteroides abscessus subsp. bolletii 1513</name>
    <dbReference type="NCBI Taxonomy" id="1299321"/>
    <lineage>
        <taxon>Bacteria</taxon>
        <taxon>Bacillati</taxon>
        <taxon>Actinomycetota</taxon>
        <taxon>Actinomycetes</taxon>
        <taxon>Mycobacteriales</taxon>
        <taxon>Mycobacteriaceae</taxon>
        <taxon>Mycobacteroides</taxon>
        <taxon>Mycobacteroides abscessus</taxon>
    </lineage>
</organism>
<evidence type="ECO:0000313" key="1">
    <source>
        <dbReference type="EMBL" id="EUA67688.1"/>
    </source>
</evidence>
<accession>X8DIY3</accession>
<comment type="caution">
    <text evidence="1">The sequence shown here is derived from an EMBL/GenBank/DDBJ whole genome shotgun (WGS) entry which is preliminary data.</text>
</comment>